<keyword evidence="1" id="KW-1185">Reference proteome</keyword>
<accession>A0A914CDB3</accession>
<dbReference type="Proteomes" id="UP000887540">
    <property type="component" value="Unplaced"/>
</dbReference>
<name>A0A914CDB3_9BILA</name>
<dbReference type="WBParaSite" id="ACRNAN_Path_915.g3517.t1">
    <property type="protein sequence ID" value="ACRNAN_Path_915.g3517.t1"/>
    <property type="gene ID" value="ACRNAN_Path_915.g3517"/>
</dbReference>
<proteinExistence type="predicted"/>
<evidence type="ECO:0000313" key="2">
    <source>
        <dbReference type="WBParaSite" id="ACRNAN_Path_915.g3517.t1"/>
    </source>
</evidence>
<evidence type="ECO:0000313" key="1">
    <source>
        <dbReference type="Proteomes" id="UP000887540"/>
    </source>
</evidence>
<dbReference type="AlphaFoldDB" id="A0A914CDB3"/>
<sequence length="276" mass="30925">MGPESGYIKANAISCNGCTNIQVAPKCYEQASECMAPPDTVGLTIDSYSYGSELQFTVPPIAKCQCINGVRYFWKAITSNVTKNVQWAYNNNRLSMNIISDLTCANFCICDEAGECYQQFDDKSAGYIEFIPYCSGNSCHMYAVVYDEREIPTYSPLKTLNGTVYRRKLGSKFDDSLIKAYSVTCGGCGYIYKKSICQGPTYIKKHGETMERYPYFKYLDSNLGLLNMLDVLTQEIVDQDWSSALDYIESDCNTYATLSDGEYNTLFDLCVNTTLG</sequence>
<reference evidence="2" key="1">
    <citation type="submission" date="2022-11" db="UniProtKB">
        <authorList>
            <consortium name="WormBaseParasite"/>
        </authorList>
    </citation>
    <scope>IDENTIFICATION</scope>
</reference>
<organism evidence="1 2">
    <name type="scientific">Acrobeloides nanus</name>
    <dbReference type="NCBI Taxonomy" id="290746"/>
    <lineage>
        <taxon>Eukaryota</taxon>
        <taxon>Metazoa</taxon>
        <taxon>Ecdysozoa</taxon>
        <taxon>Nematoda</taxon>
        <taxon>Chromadorea</taxon>
        <taxon>Rhabditida</taxon>
        <taxon>Tylenchina</taxon>
        <taxon>Cephalobomorpha</taxon>
        <taxon>Cephaloboidea</taxon>
        <taxon>Cephalobidae</taxon>
        <taxon>Acrobeloides</taxon>
    </lineage>
</organism>
<protein>
    <submittedName>
        <fullName evidence="2">Uncharacterized protein</fullName>
    </submittedName>
</protein>